<name>A0A501PBP3_9PROT</name>
<evidence type="ECO:0000313" key="3">
    <source>
        <dbReference type="EMBL" id="TPD57467.1"/>
    </source>
</evidence>
<dbReference type="EMBL" id="VFIY01000018">
    <property type="protein sequence ID" value="TPD57467.1"/>
    <property type="molecule type" value="Genomic_DNA"/>
</dbReference>
<feature type="compositionally biased region" description="Basic and acidic residues" evidence="1">
    <location>
        <begin position="75"/>
        <end position="98"/>
    </location>
</feature>
<keyword evidence="4" id="KW-1185">Reference proteome</keyword>
<comment type="caution">
    <text evidence="3">The sequence shown here is derived from an EMBL/GenBank/DDBJ whole genome shotgun (WGS) entry which is preliminary data.</text>
</comment>
<keyword evidence="2" id="KW-0732">Signal</keyword>
<proteinExistence type="predicted"/>
<feature type="signal peptide" evidence="2">
    <location>
        <begin position="1"/>
        <end position="24"/>
    </location>
</feature>
<feature type="chain" id="PRO_5021403429" evidence="2">
    <location>
        <begin position="25"/>
        <end position="170"/>
    </location>
</feature>
<evidence type="ECO:0000256" key="2">
    <source>
        <dbReference type="SAM" id="SignalP"/>
    </source>
</evidence>
<dbReference type="RefSeq" id="WP_139941782.1">
    <property type="nucleotide sequence ID" value="NZ_JBHSYP010000005.1"/>
</dbReference>
<protein>
    <submittedName>
        <fullName evidence="3">Uncharacterized protein</fullName>
    </submittedName>
</protein>
<organism evidence="3 4">
    <name type="scientific">Emcibacter nanhaiensis</name>
    <dbReference type="NCBI Taxonomy" id="1505037"/>
    <lineage>
        <taxon>Bacteria</taxon>
        <taxon>Pseudomonadati</taxon>
        <taxon>Pseudomonadota</taxon>
        <taxon>Alphaproteobacteria</taxon>
        <taxon>Emcibacterales</taxon>
        <taxon>Emcibacteraceae</taxon>
        <taxon>Emcibacter</taxon>
    </lineage>
</organism>
<sequence length="170" mass="19049">MRTLFIAAGAVLSVFCVSIVTAQAAELTLKQKIEKCRTIKAERDRLTCYDVIGFSGGDGVAVPTEEPSAQVSPAKSREDSFGAERVEKSAEKKETDELDSIRSKVTKVVWSPRKQFAVYLENGQVWMQKDNQRVRFPEGDFTVEIEKGAFGSYRMIIPGKTSFVRVVRYK</sequence>
<reference evidence="4" key="1">
    <citation type="submission" date="2019-06" db="EMBL/GenBank/DDBJ databases">
        <title>The complete genome of Emcibacter congregatus ZYLT.</title>
        <authorList>
            <person name="Zhao Z."/>
        </authorList>
    </citation>
    <scope>NUCLEOTIDE SEQUENCE [LARGE SCALE GENOMIC DNA]</scope>
    <source>
        <strain evidence="4">MCCC 1A06723</strain>
    </source>
</reference>
<accession>A0A501PBP3</accession>
<gene>
    <name evidence="3" type="ORF">FIV46_15210</name>
</gene>
<evidence type="ECO:0000256" key="1">
    <source>
        <dbReference type="SAM" id="MobiDB-lite"/>
    </source>
</evidence>
<dbReference type="AlphaFoldDB" id="A0A501PBP3"/>
<feature type="region of interest" description="Disordered" evidence="1">
    <location>
        <begin position="61"/>
        <end position="98"/>
    </location>
</feature>
<dbReference type="OrthoDB" id="7596780at2"/>
<dbReference type="Proteomes" id="UP000319148">
    <property type="component" value="Unassembled WGS sequence"/>
</dbReference>
<evidence type="ECO:0000313" key="4">
    <source>
        <dbReference type="Proteomes" id="UP000319148"/>
    </source>
</evidence>